<dbReference type="RefSeq" id="WP_284305102.1">
    <property type="nucleotide sequence ID" value="NZ_BSUO01000001.1"/>
</dbReference>
<accession>A0ABQ6IXW5</accession>
<keyword evidence="2" id="KW-1185">Reference proteome</keyword>
<reference evidence="2" key="1">
    <citation type="journal article" date="2019" name="Int. J. Syst. Evol. Microbiol.">
        <title>The Global Catalogue of Microorganisms (GCM) 10K type strain sequencing project: providing services to taxonomists for standard genome sequencing and annotation.</title>
        <authorList>
            <consortium name="The Broad Institute Genomics Platform"/>
            <consortium name="The Broad Institute Genome Sequencing Center for Infectious Disease"/>
            <person name="Wu L."/>
            <person name="Ma J."/>
        </authorList>
    </citation>
    <scope>NUCLEOTIDE SEQUENCE [LARGE SCALE GENOMIC DNA]</scope>
    <source>
        <strain evidence="2">NBRC 113072</strain>
    </source>
</reference>
<evidence type="ECO:0000313" key="1">
    <source>
        <dbReference type="EMBL" id="GMA41557.1"/>
    </source>
</evidence>
<dbReference type="EMBL" id="BSUO01000001">
    <property type="protein sequence ID" value="GMA41557.1"/>
    <property type="molecule type" value="Genomic_DNA"/>
</dbReference>
<comment type="caution">
    <text evidence="1">The sequence shown here is derived from an EMBL/GenBank/DDBJ whole genome shotgun (WGS) entry which is preliminary data.</text>
</comment>
<protein>
    <recommendedName>
        <fullName evidence="3">CHAD domain-containing protein</fullName>
    </recommendedName>
</protein>
<evidence type="ECO:0008006" key="3">
    <source>
        <dbReference type="Google" id="ProtNLM"/>
    </source>
</evidence>
<evidence type="ECO:0000313" key="2">
    <source>
        <dbReference type="Proteomes" id="UP001157126"/>
    </source>
</evidence>
<gene>
    <name evidence="1" type="ORF">GCM10025883_36020</name>
</gene>
<proteinExistence type="predicted"/>
<organism evidence="1 2">
    <name type="scientific">Mobilicoccus caccae</name>
    <dbReference type="NCBI Taxonomy" id="1859295"/>
    <lineage>
        <taxon>Bacteria</taxon>
        <taxon>Bacillati</taxon>
        <taxon>Actinomycetota</taxon>
        <taxon>Actinomycetes</taxon>
        <taxon>Micrococcales</taxon>
        <taxon>Dermatophilaceae</taxon>
        <taxon>Mobilicoccus</taxon>
    </lineage>
</organism>
<sequence length="195" mass="22255">MTHQDPRELARLAAALTDCAARLQDRVEDSPEVERVQRLLRRTAADLAPYAVTARRLDDELELLLRRHVRSPHELEELRRRRRRADARLVAEIDGATRALVPGGDRLDPTTILRRLSGDPVVRRSYFGRPAVDRRQRVRRLTALLLRGAPTGHPRRNDTHATTIVVPSHATRLARVRNRLLRSVHPHRHTTGAPS</sequence>
<name>A0ABQ6IXW5_9MICO</name>
<dbReference type="Proteomes" id="UP001157126">
    <property type="component" value="Unassembled WGS sequence"/>
</dbReference>